<feature type="region of interest" description="Disordered" evidence="9">
    <location>
        <begin position="199"/>
        <end position="249"/>
    </location>
</feature>
<feature type="coiled-coil region" evidence="8">
    <location>
        <begin position="92"/>
        <end position="119"/>
    </location>
</feature>
<dbReference type="Pfam" id="PF10153">
    <property type="entry name" value="Efg1"/>
    <property type="match status" value="1"/>
</dbReference>
<sequence>MAKYKETSTAVGVDLTRALAHGSSGIRKKMRDITRLLQRDNLAADIRIANERALKTLKLELQKVQGDQKERKFAQKYHKVRFFERKKAIRFYIKSKKSVDALNKQIAEIEANGDKEAEKELKKQLKKEKRVFGHSQVDLAYVLNFPKNEKYIALYATNTTPVEKLPKKAQAGIKASNERKEEFKKLFADQLKEGTLELGLEEGLRKEGSEETAENSNRVRTSANHVNKKSEQIDDVEAAAENEKDDFFE</sequence>
<dbReference type="EMBL" id="KV454003">
    <property type="protein sequence ID" value="ODQ46778.1"/>
    <property type="molecule type" value="Genomic_DNA"/>
</dbReference>
<dbReference type="GO" id="GO:0000462">
    <property type="term" value="P:maturation of SSU-rRNA from tricistronic rRNA transcript (SSU-rRNA, 5.8S rRNA, LSU-rRNA)"/>
    <property type="evidence" value="ECO:0007669"/>
    <property type="project" value="TreeGrafter"/>
</dbReference>
<dbReference type="STRING" id="763406.A0A1E3NME2"/>
<evidence type="ECO:0000256" key="6">
    <source>
        <dbReference type="ARBA" id="ARBA00023054"/>
    </source>
</evidence>
<dbReference type="RefSeq" id="XP_019017891.1">
    <property type="nucleotide sequence ID" value="XM_019159836.1"/>
</dbReference>
<keyword evidence="5" id="KW-0698">rRNA processing</keyword>
<dbReference type="PANTHER" id="PTHR33911:SF1">
    <property type="entry name" value="RRNA-PROCESSING PROTEIN EFG1"/>
    <property type="match status" value="1"/>
</dbReference>
<accession>A0A1E3NME2</accession>
<evidence type="ECO:0000313" key="11">
    <source>
        <dbReference type="Proteomes" id="UP000094455"/>
    </source>
</evidence>
<dbReference type="GeneID" id="30176523"/>
<evidence type="ECO:0000256" key="5">
    <source>
        <dbReference type="ARBA" id="ARBA00022552"/>
    </source>
</evidence>
<keyword evidence="6 8" id="KW-0175">Coiled coil</keyword>
<dbReference type="PANTHER" id="PTHR33911">
    <property type="entry name" value="RRNA-PROCESSING PROTEIN EFG1"/>
    <property type="match status" value="1"/>
</dbReference>
<reference evidence="10 11" key="1">
    <citation type="journal article" date="2016" name="Proc. Natl. Acad. Sci. U.S.A.">
        <title>Comparative genomics of biotechnologically important yeasts.</title>
        <authorList>
            <person name="Riley R."/>
            <person name="Haridas S."/>
            <person name="Wolfe K.H."/>
            <person name="Lopes M.R."/>
            <person name="Hittinger C.T."/>
            <person name="Goeker M."/>
            <person name="Salamov A.A."/>
            <person name="Wisecaver J.H."/>
            <person name="Long T.M."/>
            <person name="Calvey C.H."/>
            <person name="Aerts A.L."/>
            <person name="Barry K.W."/>
            <person name="Choi C."/>
            <person name="Clum A."/>
            <person name="Coughlan A.Y."/>
            <person name="Deshpande S."/>
            <person name="Douglass A.P."/>
            <person name="Hanson S.J."/>
            <person name="Klenk H.-P."/>
            <person name="LaButti K.M."/>
            <person name="Lapidus A."/>
            <person name="Lindquist E.A."/>
            <person name="Lipzen A.M."/>
            <person name="Meier-Kolthoff J.P."/>
            <person name="Ohm R.A."/>
            <person name="Otillar R.P."/>
            <person name="Pangilinan J.L."/>
            <person name="Peng Y."/>
            <person name="Rokas A."/>
            <person name="Rosa C.A."/>
            <person name="Scheuner C."/>
            <person name="Sibirny A.A."/>
            <person name="Slot J.C."/>
            <person name="Stielow J.B."/>
            <person name="Sun H."/>
            <person name="Kurtzman C.P."/>
            <person name="Blackwell M."/>
            <person name="Grigoriev I.V."/>
            <person name="Jeffries T.W."/>
        </authorList>
    </citation>
    <scope>NUCLEOTIDE SEQUENCE [LARGE SCALE GENOMIC DNA]</scope>
    <source>
        <strain evidence="10 11">NRRL Y-2026</strain>
    </source>
</reference>
<dbReference type="OrthoDB" id="47732at2759"/>
<evidence type="ECO:0000256" key="4">
    <source>
        <dbReference type="ARBA" id="ARBA00019827"/>
    </source>
</evidence>
<dbReference type="GO" id="GO:0005730">
    <property type="term" value="C:nucleolus"/>
    <property type="evidence" value="ECO:0007669"/>
    <property type="project" value="UniProtKB-SubCell"/>
</dbReference>
<organism evidence="10 11">
    <name type="scientific">Pichia membranifaciens NRRL Y-2026</name>
    <dbReference type="NCBI Taxonomy" id="763406"/>
    <lineage>
        <taxon>Eukaryota</taxon>
        <taxon>Fungi</taxon>
        <taxon>Dikarya</taxon>
        <taxon>Ascomycota</taxon>
        <taxon>Saccharomycotina</taxon>
        <taxon>Pichiomycetes</taxon>
        <taxon>Pichiales</taxon>
        <taxon>Pichiaceae</taxon>
        <taxon>Pichia</taxon>
    </lineage>
</organism>
<name>A0A1E3NME2_9ASCO</name>
<dbReference type="AlphaFoldDB" id="A0A1E3NME2"/>
<feature type="compositionally biased region" description="Polar residues" evidence="9">
    <location>
        <begin position="214"/>
        <end position="225"/>
    </location>
</feature>
<evidence type="ECO:0000256" key="7">
    <source>
        <dbReference type="ARBA" id="ARBA00023242"/>
    </source>
</evidence>
<dbReference type="GO" id="GO:0030688">
    <property type="term" value="C:preribosome, small subunit precursor"/>
    <property type="evidence" value="ECO:0007669"/>
    <property type="project" value="TreeGrafter"/>
</dbReference>
<evidence type="ECO:0000256" key="8">
    <source>
        <dbReference type="SAM" id="Coils"/>
    </source>
</evidence>
<evidence type="ECO:0000256" key="1">
    <source>
        <dbReference type="ARBA" id="ARBA00004604"/>
    </source>
</evidence>
<keyword evidence="11" id="KW-1185">Reference proteome</keyword>
<evidence type="ECO:0000313" key="10">
    <source>
        <dbReference type="EMBL" id="ODQ46778.1"/>
    </source>
</evidence>
<evidence type="ECO:0000256" key="2">
    <source>
        <dbReference type="ARBA" id="ARBA00006916"/>
    </source>
</evidence>
<dbReference type="InterPro" id="IPR019310">
    <property type="entry name" value="Efg1"/>
</dbReference>
<dbReference type="Proteomes" id="UP000094455">
    <property type="component" value="Unassembled WGS sequence"/>
</dbReference>
<keyword evidence="7" id="KW-0539">Nucleus</keyword>
<evidence type="ECO:0000256" key="9">
    <source>
        <dbReference type="SAM" id="MobiDB-lite"/>
    </source>
</evidence>
<comment type="similarity">
    <text evidence="2">Belongs to the EFG1 family.</text>
</comment>
<proteinExistence type="inferred from homology"/>
<protein>
    <recommendedName>
        <fullName evidence="3">rRNA-processing protein EFG1</fullName>
    </recommendedName>
    <alternativeName>
        <fullName evidence="4">rRNA-processing protein efg1</fullName>
    </alternativeName>
</protein>
<gene>
    <name evidence="10" type="ORF">PICMEDRAFT_11751</name>
</gene>
<comment type="subcellular location">
    <subcellularLocation>
        <location evidence="1">Nucleus</location>
        <location evidence="1">Nucleolus</location>
    </subcellularLocation>
</comment>
<evidence type="ECO:0000256" key="3">
    <source>
        <dbReference type="ARBA" id="ARBA00018689"/>
    </source>
</evidence>
<dbReference type="InterPro" id="IPR050786">
    <property type="entry name" value="EFG1_rRNA-proc"/>
</dbReference>